<dbReference type="RefSeq" id="WP_256423030.1">
    <property type="nucleotide sequence ID" value="NZ_JANHDI010000018.1"/>
</dbReference>
<keyword evidence="1" id="KW-0812">Transmembrane</keyword>
<dbReference type="AlphaFoldDB" id="A0ABD6CVG0"/>
<sequence length="123" mass="12485">MIGYGSLTTVAMIAGFGAFLAVVGLWILNYRRTENATRATDRTSRKVVGVLSGAVFAVVIAFSNLAGLFGTLGDIVSTWPGAVGQFILGGLAVAGFAGWIEIGAVAGTVLVVGIIVAIAGIRN</sequence>
<evidence type="ECO:0000313" key="2">
    <source>
        <dbReference type="EMBL" id="MFD1601035.1"/>
    </source>
</evidence>
<keyword evidence="1" id="KW-0472">Membrane</keyword>
<gene>
    <name evidence="2" type="ORF">ACFSBX_19045</name>
</gene>
<keyword evidence="1" id="KW-1133">Transmembrane helix</keyword>
<organism evidence="2 3">
    <name type="scientific">Halobellus rarus</name>
    <dbReference type="NCBI Taxonomy" id="1126237"/>
    <lineage>
        <taxon>Archaea</taxon>
        <taxon>Methanobacteriati</taxon>
        <taxon>Methanobacteriota</taxon>
        <taxon>Stenosarchaea group</taxon>
        <taxon>Halobacteria</taxon>
        <taxon>Halobacteriales</taxon>
        <taxon>Haloferacaceae</taxon>
        <taxon>Halobellus</taxon>
    </lineage>
</organism>
<protein>
    <recommendedName>
        <fullName evidence="4">Integral membrane protein</fullName>
    </recommendedName>
</protein>
<name>A0ABD6CVG0_9EURY</name>
<accession>A0ABD6CVG0</accession>
<keyword evidence="3" id="KW-1185">Reference proteome</keyword>
<feature type="transmembrane region" description="Helical" evidence="1">
    <location>
        <begin position="86"/>
        <end position="119"/>
    </location>
</feature>
<evidence type="ECO:0000256" key="1">
    <source>
        <dbReference type="SAM" id="Phobius"/>
    </source>
</evidence>
<dbReference type="Proteomes" id="UP001597085">
    <property type="component" value="Unassembled WGS sequence"/>
</dbReference>
<evidence type="ECO:0000313" key="3">
    <source>
        <dbReference type="Proteomes" id="UP001597085"/>
    </source>
</evidence>
<comment type="caution">
    <text evidence="2">The sequence shown here is derived from an EMBL/GenBank/DDBJ whole genome shotgun (WGS) entry which is preliminary data.</text>
</comment>
<dbReference type="EMBL" id="JBHUDK010000029">
    <property type="protein sequence ID" value="MFD1601035.1"/>
    <property type="molecule type" value="Genomic_DNA"/>
</dbReference>
<evidence type="ECO:0008006" key="4">
    <source>
        <dbReference type="Google" id="ProtNLM"/>
    </source>
</evidence>
<feature type="transmembrane region" description="Helical" evidence="1">
    <location>
        <begin position="48"/>
        <end position="66"/>
    </location>
</feature>
<proteinExistence type="predicted"/>
<reference evidence="2 3" key="1">
    <citation type="journal article" date="2019" name="Int. J. Syst. Evol. Microbiol.">
        <title>The Global Catalogue of Microorganisms (GCM) 10K type strain sequencing project: providing services to taxonomists for standard genome sequencing and annotation.</title>
        <authorList>
            <consortium name="The Broad Institute Genomics Platform"/>
            <consortium name="The Broad Institute Genome Sequencing Center for Infectious Disease"/>
            <person name="Wu L."/>
            <person name="Ma J."/>
        </authorList>
    </citation>
    <scope>NUCLEOTIDE SEQUENCE [LARGE SCALE GENOMIC DNA]</scope>
    <source>
        <strain evidence="2 3">CGMCC 1.12121</strain>
    </source>
</reference>
<feature type="transmembrane region" description="Helical" evidence="1">
    <location>
        <begin position="6"/>
        <end position="28"/>
    </location>
</feature>